<dbReference type="EMBL" id="LXQA010057425">
    <property type="protein sequence ID" value="MCI05069.1"/>
    <property type="molecule type" value="Genomic_DNA"/>
</dbReference>
<sequence>MRFKKEVIECREEMERLRGSHEQHARILIQEETYWRQRAKMHWLRDGDLNTKFFHTSATARTKKKRIDKIKNENDIEVNTQPEICEVAKNYFDHLFKANASMHDPVLNLISPKITQEDNEYLVAEITKEEVKNALFQMHPDKAPGPDGFNPAFYQHFWELCGNDIFEAVKE</sequence>
<keyword evidence="1" id="KW-0540">Nuclease</keyword>
<accession>A0A392P0X5</accession>
<evidence type="ECO:0000313" key="2">
    <source>
        <dbReference type="Proteomes" id="UP000265520"/>
    </source>
</evidence>
<dbReference type="AlphaFoldDB" id="A0A392P0X5"/>
<protein>
    <submittedName>
        <fullName evidence="1">Endonuclease/exonuclease/phosphatase family protein</fullName>
    </submittedName>
</protein>
<keyword evidence="2" id="KW-1185">Reference proteome</keyword>
<dbReference type="PANTHER" id="PTHR31635:SF196">
    <property type="entry name" value="REVERSE TRANSCRIPTASE DOMAIN-CONTAINING PROTEIN-RELATED"/>
    <property type="match status" value="1"/>
</dbReference>
<dbReference type="GO" id="GO:0004527">
    <property type="term" value="F:exonuclease activity"/>
    <property type="evidence" value="ECO:0007669"/>
    <property type="project" value="UniProtKB-KW"/>
</dbReference>
<dbReference type="GO" id="GO:0004519">
    <property type="term" value="F:endonuclease activity"/>
    <property type="evidence" value="ECO:0007669"/>
    <property type="project" value="UniProtKB-KW"/>
</dbReference>
<evidence type="ECO:0000313" key="1">
    <source>
        <dbReference type="EMBL" id="MCI05069.1"/>
    </source>
</evidence>
<dbReference type="Proteomes" id="UP000265520">
    <property type="component" value="Unassembled WGS sequence"/>
</dbReference>
<keyword evidence="1" id="KW-0255">Endonuclease</keyword>
<comment type="caution">
    <text evidence="1">The sequence shown here is derived from an EMBL/GenBank/DDBJ whole genome shotgun (WGS) entry which is preliminary data.</text>
</comment>
<reference evidence="1 2" key="1">
    <citation type="journal article" date="2018" name="Front. Plant Sci.">
        <title>Red Clover (Trifolium pratense) and Zigzag Clover (T. medium) - A Picture of Genomic Similarities and Differences.</title>
        <authorList>
            <person name="Dluhosova J."/>
            <person name="Istvanek J."/>
            <person name="Nedelnik J."/>
            <person name="Repkova J."/>
        </authorList>
    </citation>
    <scope>NUCLEOTIDE SEQUENCE [LARGE SCALE GENOMIC DNA]</scope>
    <source>
        <strain evidence="2">cv. 10/8</strain>
        <tissue evidence="1">Leaf</tissue>
    </source>
</reference>
<keyword evidence="1" id="KW-0269">Exonuclease</keyword>
<dbReference type="PANTHER" id="PTHR31635">
    <property type="entry name" value="REVERSE TRANSCRIPTASE DOMAIN-CONTAINING PROTEIN-RELATED"/>
    <property type="match status" value="1"/>
</dbReference>
<keyword evidence="1" id="KW-0378">Hydrolase</keyword>
<proteinExistence type="predicted"/>
<organism evidence="1 2">
    <name type="scientific">Trifolium medium</name>
    <dbReference type="NCBI Taxonomy" id="97028"/>
    <lineage>
        <taxon>Eukaryota</taxon>
        <taxon>Viridiplantae</taxon>
        <taxon>Streptophyta</taxon>
        <taxon>Embryophyta</taxon>
        <taxon>Tracheophyta</taxon>
        <taxon>Spermatophyta</taxon>
        <taxon>Magnoliopsida</taxon>
        <taxon>eudicotyledons</taxon>
        <taxon>Gunneridae</taxon>
        <taxon>Pentapetalae</taxon>
        <taxon>rosids</taxon>
        <taxon>fabids</taxon>
        <taxon>Fabales</taxon>
        <taxon>Fabaceae</taxon>
        <taxon>Papilionoideae</taxon>
        <taxon>50 kb inversion clade</taxon>
        <taxon>NPAAA clade</taxon>
        <taxon>Hologalegina</taxon>
        <taxon>IRL clade</taxon>
        <taxon>Trifolieae</taxon>
        <taxon>Trifolium</taxon>
    </lineage>
</organism>
<name>A0A392P0X5_9FABA</name>